<dbReference type="CDD" id="cd06558">
    <property type="entry name" value="crotonase-like"/>
    <property type="match status" value="1"/>
</dbReference>
<dbReference type="GO" id="GO:0005739">
    <property type="term" value="C:mitochondrion"/>
    <property type="evidence" value="ECO:0007669"/>
    <property type="project" value="TreeGrafter"/>
</dbReference>
<evidence type="ECO:0000256" key="1">
    <source>
        <dbReference type="ARBA" id="ARBA00004275"/>
    </source>
</evidence>
<sequence length="299" mass="33038">MSLRSRPLNFQHFQVSFPHDKIVQVTLNRPEKLNSINKATSREIQGIWELFDQDESLWVGIITGVGRAFCTGADLQGMFGCPVRLYNNKLYLRLQLTRICPWSEWNEMNKAGVVNDMSAPGLAGLPRRVGKKPIIAAVNGLCMGGGFEMVANCDLVIACSSAIFSLPEVKRGIVPVAGCLPRLARTLGLQRTTDLVLTGRNVEAKELHYWGLVSRLVESASEVVPVAIQVAKDMCRNSPDALIVGRLGIRQSWETGSVEEAVSILADQWYPRLMAGPNFSEGIQAFVEKRSPDWVDSKL</sequence>
<comment type="caution">
    <text evidence="7">The sequence shown here is derived from an EMBL/GenBank/DDBJ whole genome shotgun (WGS) entry which is preliminary data.</text>
</comment>
<accession>A0A177EVF2</accession>
<name>A0A177EVF2_9EURO</name>
<reference evidence="7 8" key="1">
    <citation type="submission" date="2016-03" db="EMBL/GenBank/DDBJ databases">
        <title>Draft genome sequence of the Fonsecaea monophora CBS 269.37.</title>
        <authorList>
            <person name="Bombassaro A."/>
            <person name="Vinicius W.A."/>
            <person name="De Hoog S."/>
            <person name="Sun J."/>
            <person name="Souza E.M."/>
            <person name="Raittz R.T."/>
            <person name="Costa F."/>
            <person name="Leao A.C."/>
            <person name="Tadra-Sfeir M.Z."/>
            <person name="Baura V."/>
            <person name="Balsanelli E."/>
            <person name="Pedrosa F.O."/>
            <person name="Moreno L.F."/>
            <person name="Steffens M.B."/>
            <person name="Xi L."/>
            <person name="Bocca A.L."/>
            <person name="Felipe M.S."/>
            <person name="Teixeira M."/>
            <person name="Telles Filho F.Q."/>
            <person name="Azevedo C.M."/>
            <person name="Gomes R."/>
            <person name="Vicente V.A."/>
        </authorList>
    </citation>
    <scope>NUCLEOTIDE SEQUENCE [LARGE SCALE GENOMIC DNA]</scope>
    <source>
        <strain evidence="7 8">CBS 269.37</strain>
    </source>
</reference>
<comment type="subcellular location">
    <subcellularLocation>
        <location evidence="1">Peroxisome</location>
    </subcellularLocation>
</comment>
<dbReference type="Proteomes" id="UP000077002">
    <property type="component" value="Unassembled WGS sequence"/>
</dbReference>
<dbReference type="GO" id="GO:0006635">
    <property type="term" value="P:fatty acid beta-oxidation"/>
    <property type="evidence" value="ECO:0007669"/>
    <property type="project" value="TreeGrafter"/>
</dbReference>
<evidence type="ECO:0000256" key="5">
    <source>
        <dbReference type="ARBA" id="ARBA00023235"/>
    </source>
</evidence>
<keyword evidence="5" id="KW-0413">Isomerase</keyword>
<protein>
    <recommendedName>
        <fullName evidence="9">Enoyl-CoA hydratase</fullName>
    </recommendedName>
</protein>
<keyword evidence="6" id="KW-0456">Lyase</keyword>
<organism evidence="7 8">
    <name type="scientific">Fonsecaea monophora</name>
    <dbReference type="NCBI Taxonomy" id="254056"/>
    <lineage>
        <taxon>Eukaryota</taxon>
        <taxon>Fungi</taxon>
        <taxon>Dikarya</taxon>
        <taxon>Ascomycota</taxon>
        <taxon>Pezizomycotina</taxon>
        <taxon>Eurotiomycetes</taxon>
        <taxon>Chaetothyriomycetidae</taxon>
        <taxon>Chaetothyriales</taxon>
        <taxon>Herpotrichiellaceae</taxon>
        <taxon>Fonsecaea</taxon>
    </lineage>
</organism>
<proteinExistence type="inferred from homology"/>
<dbReference type="Pfam" id="PF00378">
    <property type="entry name" value="ECH_1"/>
    <property type="match status" value="2"/>
</dbReference>
<evidence type="ECO:0000256" key="6">
    <source>
        <dbReference type="ARBA" id="ARBA00023239"/>
    </source>
</evidence>
<dbReference type="EMBL" id="LVKK01000102">
    <property type="protein sequence ID" value="OAG36013.1"/>
    <property type="molecule type" value="Genomic_DNA"/>
</dbReference>
<evidence type="ECO:0000256" key="3">
    <source>
        <dbReference type="ARBA" id="ARBA00005254"/>
    </source>
</evidence>
<evidence type="ECO:0000256" key="2">
    <source>
        <dbReference type="ARBA" id="ARBA00004924"/>
    </source>
</evidence>
<evidence type="ECO:0008006" key="9">
    <source>
        <dbReference type="Google" id="ProtNLM"/>
    </source>
</evidence>
<dbReference type="InterPro" id="IPR029045">
    <property type="entry name" value="ClpP/crotonase-like_dom_sf"/>
</dbReference>
<dbReference type="GO" id="GO:0016853">
    <property type="term" value="F:isomerase activity"/>
    <property type="evidence" value="ECO:0007669"/>
    <property type="project" value="UniProtKB-KW"/>
</dbReference>
<dbReference type="SUPFAM" id="SSF52096">
    <property type="entry name" value="ClpP/crotonase"/>
    <property type="match status" value="1"/>
</dbReference>
<keyword evidence="4" id="KW-0576">Peroxisome</keyword>
<comment type="pathway">
    <text evidence="2">Siderophore biosynthesis.</text>
</comment>
<dbReference type="PANTHER" id="PTHR11941:SF152">
    <property type="entry name" value="ENOYL-COA HYDRATASE_ISOMERASE FAMILY PROTEIN (AFU_ORTHOLOGUE AFUA_3G03410)"/>
    <property type="match status" value="1"/>
</dbReference>
<dbReference type="InterPro" id="IPR001753">
    <property type="entry name" value="Enoyl-CoA_hydra/iso"/>
</dbReference>
<evidence type="ECO:0000313" key="8">
    <source>
        <dbReference type="Proteomes" id="UP000077002"/>
    </source>
</evidence>
<dbReference type="OrthoDB" id="2139957at2759"/>
<dbReference type="GeneID" id="34604935"/>
<dbReference type="AlphaFoldDB" id="A0A177EVF2"/>
<keyword evidence="8" id="KW-1185">Reference proteome</keyword>
<comment type="similarity">
    <text evidence="3">Belongs to the enoyl-CoA hydratase/isomerase family.</text>
</comment>
<dbReference type="GO" id="GO:0016829">
    <property type="term" value="F:lyase activity"/>
    <property type="evidence" value="ECO:0007669"/>
    <property type="project" value="UniProtKB-KW"/>
</dbReference>
<dbReference type="PANTHER" id="PTHR11941">
    <property type="entry name" value="ENOYL-COA HYDRATASE-RELATED"/>
    <property type="match status" value="1"/>
</dbReference>
<evidence type="ECO:0000256" key="4">
    <source>
        <dbReference type="ARBA" id="ARBA00023140"/>
    </source>
</evidence>
<gene>
    <name evidence="7" type="ORF">AYO21_09806</name>
</gene>
<dbReference type="GO" id="GO:0005777">
    <property type="term" value="C:peroxisome"/>
    <property type="evidence" value="ECO:0007669"/>
    <property type="project" value="UniProtKB-SubCell"/>
</dbReference>
<dbReference type="Gene3D" id="3.90.226.10">
    <property type="entry name" value="2-enoyl-CoA Hydratase, Chain A, domain 1"/>
    <property type="match status" value="1"/>
</dbReference>
<dbReference type="FunFam" id="3.90.226.10:FF:000074">
    <property type="entry name" value="Enoyl-CoA hydratase (AFU_orthologue AFUA_2G10650)"/>
    <property type="match status" value="1"/>
</dbReference>
<evidence type="ECO:0000313" key="7">
    <source>
        <dbReference type="EMBL" id="OAG36013.1"/>
    </source>
</evidence>
<dbReference type="RefSeq" id="XP_022507965.1">
    <property type="nucleotide sequence ID" value="XM_022659735.1"/>
</dbReference>